<proteinExistence type="predicted"/>
<evidence type="ECO:0000256" key="3">
    <source>
        <dbReference type="ARBA" id="ARBA00022683"/>
    </source>
</evidence>
<gene>
    <name evidence="5" type="ORF">SCLAR_v1c05860</name>
</gene>
<feature type="transmembrane region" description="Helical" evidence="4">
    <location>
        <begin position="446"/>
        <end position="470"/>
    </location>
</feature>
<evidence type="ECO:0000256" key="1">
    <source>
        <dbReference type="ARBA" id="ARBA00022448"/>
    </source>
</evidence>
<keyword evidence="3" id="KW-0598">Phosphotransferase system</keyword>
<dbReference type="KEGG" id="scla:SCLARK_00874"/>
<feature type="transmembrane region" description="Helical" evidence="4">
    <location>
        <begin position="527"/>
        <end position="549"/>
    </location>
</feature>
<evidence type="ECO:0000256" key="4">
    <source>
        <dbReference type="SAM" id="Phobius"/>
    </source>
</evidence>
<keyword evidence="2" id="KW-0762">Sugar transport</keyword>
<dbReference type="GO" id="GO:0009401">
    <property type="term" value="P:phosphoenolpyruvate-dependent sugar phosphotransferase system"/>
    <property type="evidence" value="ECO:0007669"/>
    <property type="project" value="UniProtKB-KW"/>
</dbReference>
<keyword evidence="6" id="KW-1185">Reference proteome</keyword>
<evidence type="ECO:0000313" key="6">
    <source>
        <dbReference type="Proteomes" id="UP000231179"/>
    </source>
</evidence>
<dbReference type="GO" id="GO:0005886">
    <property type="term" value="C:plasma membrane"/>
    <property type="evidence" value="ECO:0007669"/>
    <property type="project" value="TreeGrafter"/>
</dbReference>
<dbReference type="Proteomes" id="UP000231179">
    <property type="component" value="Chromosome"/>
</dbReference>
<dbReference type="EMBL" id="CP024870">
    <property type="protein sequence ID" value="ATX70905.1"/>
    <property type="molecule type" value="Genomic_DNA"/>
</dbReference>
<protein>
    <submittedName>
        <fullName evidence="5">Uncharacterized protein</fullName>
    </submittedName>
</protein>
<dbReference type="RefSeq" id="WP_100254457.1">
    <property type="nucleotide sequence ID" value="NZ_CP015819.1"/>
</dbReference>
<dbReference type="InterPro" id="IPR050429">
    <property type="entry name" value="PTS_Glucose_EIICBA"/>
</dbReference>
<organism evidence="5 6">
    <name type="scientific">Spiroplasma clarkii</name>
    <dbReference type="NCBI Taxonomy" id="2139"/>
    <lineage>
        <taxon>Bacteria</taxon>
        <taxon>Bacillati</taxon>
        <taxon>Mycoplasmatota</taxon>
        <taxon>Mollicutes</taxon>
        <taxon>Entomoplasmatales</taxon>
        <taxon>Spiroplasmataceae</taxon>
        <taxon>Spiroplasma</taxon>
    </lineage>
</organism>
<feature type="transmembrane region" description="Helical" evidence="4">
    <location>
        <begin position="92"/>
        <end position="114"/>
    </location>
</feature>
<name>A0A1Y0L0G1_9MOLU</name>
<feature type="transmembrane region" description="Helical" evidence="4">
    <location>
        <begin position="60"/>
        <end position="80"/>
    </location>
</feature>
<feature type="transmembrane region" description="Helical" evidence="4">
    <location>
        <begin position="161"/>
        <end position="188"/>
    </location>
</feature>
<feature type="transmembrane region" description="Helical" evidence="4">
    <location>
        <begin position="412"/>
        <end position="434"/>
    </location>
</feature>
<feature type="transmembrane region" description="Helical" evidence="4">
    <location>
        <begin position="209"/>
        <end position="242"/>
    </location>
</feature>
<accession>A0A1Y0L0G1</accession>
<dbReference type="AlphaFoldDB" id="A0A1Y0L0G1"/>
<keyword evidence="4" id="KW-1133">Transmembrane helix</keyword>
<keyword evidence="1" id="KW-0813">Transport</keyword>
<dbReference type="PANTHER" id="PTHR30009">
    <property type="entry name" value="CYTOCHROME C-TYPE SYNTHESIS PROTEIN AND PTS TRANSMEMBRANE COMPONENT"/>
    <property type="match status" value="1"/>
</dbReference>
<keyword evidence="4" id="KW-0812">Transmembrane</keyword>
<evidence type="ECO:0000313" key="5">
    <source>
        <dbReference type="EMBL" id="ATX70905.1"/>
    </source>
</evidence>
<reference evidence="5 6" key="1">
    <citation type="submission" date="2017-11" db="EMBL/GenBank/DDBJ databases">
        <title>Complete genome sequence of Spiroplasma clarkii CN-5 (DSM 19994).</title>
        <authorList>
            <person name="Tsai Y.-M."/>
            <person name="Chang A."/>
            <person name="Lo W.-S."/>
            <person name="Kuo C.-H."/>
        </authorList>
    </citation>
    <scope>NUCLEOTIDE SEQUENCE [LARGE SCALE GENOMIC DNA]</scope>
    <source>
        <strain evidence="5 6">CN-5</strain>
    </source>
</reference>
<dbReference type="PANTHER" id="PTHR30009:SF8">
    <property type="entry name" value="PTS SYSTEM, IIBC COMPONENT"/>
    <property type="match status" value="1"/>
</dbReference>
<dbReference type="GO" id="GO:0090563">
    <property type="term" value="F:protein-phosphocysteine-sugar phosphotransferase activity"/>
    <property type="evidence" value="ECO:0007669"/>
    <property type="project" value="TreeGrafter"/>
</dbReference>
<feature type="transmembrane region" description="Helical" evidence="4">
    <location>
        <begin position="476"/>
        <end position="498"/>
    </location>
</feature>
<evidence type="ECO:0000256" key="2">
    <source>
        <dbReference type="ARBA" id="ARBA00022597"/>
    </source>
</evidence>
<feature type="transmembrane region" description="Helical" evidence="4">
    <location>
        <begin position="121"/>
        <end position="141"/>
    </location>
</feature>
<sequence length="691" mass="78507">MEKNVKDIQVNKLIDYKNMINKNNVLIENWEYIDENDFVFLKKMNVNDNRTMLSKLTGSLMLLVIFIPIAAFFSIGWTALAKFTNNTQIANIFKIVSELVFLNIGVVLVFCLMYSFTNKKLFSILSSIAAQAIFVLVTSLLTTEVGDQAQVLFYKNINYNFFAVSYGFISFWNTSVYFLVITAIIILITYKFLKPLKFSGGFLNGEKLAYILTPVIIVVLTFIWILVWPGVCIGLISLLGLIARAPKGLDIFLFQILEALGQPLNTVSFIRDPLLTTSVGGSFDGSYSRILAVYLRRAAQQTDVKMSTQDFNHVYNLGLDIEGLKELYSSESDPVLNSLTYTKWTESWLKFAIEGDGVNLFSQVGDQNIAHKVLEYNRQAWIDSGFGEVDRTKLPYLYIEDLWAAGIYVTRFSATGFLSSMFILPAAAIGMLCAMNKKSAIKNLPLFLIAMLTSVLTGNTFLLALILLIASPVFFLAIYLPFMAFTGMTAMFISMFIINYNSTGLFDFIIGGVIPYSEFGASTAYKALIVGGVSFGLMSIASFAWFKFLHFNPFEYYKSAEYKTKHDVQDLVKLFGDYHNIQKAIIKNDKLYVILHHDVKLPEKNKFFEEVVNVGDNIYIFKIKPNCKATIGSFLSYISIYRNSVAMQIENIDTFREILNVFKVLEEETWEKKYLLVKYKFNIDKFYKTTN</sequence>
<keyword evidence="4" id="KW-0472">Membrane</keyword>